<feature type="transmembrane region" description="Helical" evidence="6">
    <location>
        <begin position="52"/>
        <end position="74"/>
    </location>
</feature>
<dbReference type="PANTHER" id="PTHR42709">
    <property type="entry name" value="ALKALINE PHOSPHATASE LIKE PROTEIN"/>
    <property type="match status" value="1"/>
</dbReference>
<keyword evidence="9" id="KW-1185">Reference proteome</keyword>
<reference evidence="8 9" key="1">
    <citation type="submission" date="2008-06" db="EMBL/GenBank/DDBJ databases">
        <title>Complete sequence of Chloroherpeton thalassium ATCC 35110.</title>
        <authorList>
            <consortium name="US DOE Joint Genome Institute"/>
            <person name="Lucas S."/>
            <person name="Copeland A."/>
            <person name="Lapidus A."/>
            <person name="Glavina del Rio T."/>
            <person name="Dalin E."/>
            <person name="Tice H."/>
            <person name="Bruce D."/>
            <person name="Goodwin L."/>
            <person name="Pitluck S."/>
            <person name="Schmutz J."/>
            <person name="Larimer F."/>
            <person name="Land M."/>
            <person name="Hauser L."/>
            <person name="Kyrpides N."/>
            <person name="Mikhailova N."/>
            <person name="Liu Z."/>
            <person name="Li T."/>
            <person name="Zhao F."/>
            <person name="Overmann J."/>
            <person name="Bryant D.A."/>
            <person name="Richardson P."/>
        </authorList>
    </citation>
    <scope>NUCLEOTIDE SEQUENCE [LARGE SCALE GENOMIC DNA]</scope>
    <source>
        <strain evidence="9">ATCC 35110 / GB-78</strain>
    </source>
</reference>
<gene>
    <name evidence="8" type="ordered locus">Ctha_1203</name>
</gene>
<evidence type="ECO:0000256" key="6">
    <source>
        <dbReference type="SAM" id="Phobius"/>
    </source>
</evidence>
<keyword evidence="4 6" id="KW-1133">Transmembrane helix</keyword>
<evidence type="ECO:0000259" key="7">
    <source>
        <dbReference type="Pfam" id="PF09335"/>
    </source>
</evidence>
<feature type="transmembrane region" description="Helical" evidence="6">
    <location>
        <begin position="12"/>
        <end position="32"/>
    </location>
</feature>
<keyword evidence="3 6" id="KW-0812">Transmembrane</keyword>
<sequence>MLEDIISYLNTLDGSTIYAFLFLIAFLENVFPPIPGDVPVAFVGYLIATNELSFVASIASASAGSVLGFMVVYFMSRSIGESLYEEGGGPIKRRISKAAYKFFPPEQMDYVKANFSKYGYTLVTANRFLAGTRTLISVVAGFLHLNWLYVFLTALISAILWNIALVGGGYLLGDNWQEVGEYISAYGVVITIVIMLGLALIINRYMKNHPSQFDAEDENLKS</sequence>
<dbReference type="Proteomes" id="UP000001208">
    <property type="component" value="Chromosome"/>
</dbReference>
<dbReference type="OrthoDB" id="9813426at2"/>
<feature type="domain" description="VTT" evidence="7">
    <location>
        <begin position="34"/>
        <end position="170"/>
    </location>
</feature>
<dbReference type="InterPro" id="IPR032816">
    <property type="entry name" value="VTT_dom"/>
</dbReference>
<evidence type="ECO:0000313" key="9">
    <source>
        <dbReference type="Proteomes" id="UP000001208"/>
    </source>
</evidence>
<evidence type="ECO:0000313" key="8">
    <source>
        <dbReference type="EMBL" id="ACF13667.1"/>
    </source>
</evidence>
<feature type="transmembrane region" description="Helical" evidence="6">
    <location>
        <begin position="183"/>
        <end position="202"/>
    </location>
</feature>
<dbReference type="InterPro" id="IPR051311">
    <property type="entry name" value="DedA_domain"/>
</dbReference>
<accession>B3QYX4</accession>
<dbReference type="AlphaFoldDB" id="B3QYX4"/>
<evidence type="ECO:0000256" key="5">
    <source>
        <dbReference type="ARBA" id="ARBA00023136"/>
    </source>
</evidence>
<proteinExistence type="predicted"/>
<dbReference type="PANTHER" id="PTHR42709:SF6">
    <property type="entry name" value="UNDECAPRENYL PHOSPHATE TRANSPORTER A"/>
    <property type="match status" value="1"/>
</dbReference>
<dbReference type="GO" id="GO:0005886">
    <property type="term" value="C:plasma membrane"/>
    <property type="evidence" value="ECO:0007669"/>
    <property type="project" value="UniProtKB-SubCell"/>
</dbReference>
<dbReference type="RefSeq" id="WP_012499751.1">
    <property type="nucleotide sequence ID" value="NC_011026.1"/>
</dbReference>
<dbReference type="KEGG" id="cts:Ctha_1203"/>
<dbReference type="HOGENOM" id="CLU_044208_1_1_10"/>
<evidence type="ECO:0000256" key="4">
    <source>
        <dbReference type="ARBA" id="ARBA00022989"/>
    </source>
</evidence>
<dbReference type="EMBL" id="CP001100">
    <property type="protein sequence ID" value="ACF13667.1"/>
    <property type="molecule type" value="Genomic_DNA"/>
</dbReference>
<feature type="transmembrane region" description="Helical" evidence="6">
    <location>
        <begin position="147"/>
        <end position="171"/>
    </location>
</feature>
<evidence type="ECO:0000256" key="1">
    <source>
        <dbReference type="ARBA" id="ARBA00004651"/>
    </source>
</evidence>
<comment type="subcellular location">
    <subcellularLocation>
        <location evidence="1">Cell membrane</location>
        <topology evidence="1">Multi-pass membrane protein</topology>
    </subcellularLocation>
</comment>
<name>B3QYX4_CHLT3</name>
<protein>
    <submittedName>
        <fullName evidence="8">SNARE associated Golgi protein</fullName>
    </submittedName>
</protein>
<keyword evidence="2" id="KW-1003">Cell membrane</keyword>
<organism evidence="8 9">
    <name type="scientific">Chloroherpeton thalassium (strain ATCC 35110 / GB-78)</name>
    <dbReference type="NCBI Taxonomy" id="517418"/>
    <lineage>
        <taxon>Bacteria</taxon>
        <taxon>Pseudomonadati</taxon>
        <taxon>Chlorobiota</taxon>
        <taxon>Chlorobiia</taxon>
        <taxon>Chlorobiales</taxon>
        <taxon>Chloroherpetonaceae</taxon>
        <taxon>Chloroherpeton</taxon>
    </lineage>
</organism>
<evidence type="ECO:0000256" key="3">
    <source>
        <dbReference type="ARBA" id="ARBA00022692"/>
    </source>
</evidence>
<dbReference type="eggNOG" id="COG0586">
    <property type="taxonomic scope" value="Bacteria"/>
</dbReference>
<dbReference type="STRING" id="517418.Ctha_1203"/>
<dbReference type="Pfam" id="PF09335">
    <property type="entry name" value="VTT_dom"/>
    <property type="match status" value="1"/>
</dbReference>
<evidence type="ECO:0000256" key="2">
    <source>
        <dbReference type="ARBA" id="ARBA00022475"/>
    </source>
</evidence>
<keyword evidence="5 6" id="KW-0472">Membrane</keyword>